<dbReference type="SUPFAM" id="SSF56925">
    <property type="entry name" value="OMPA-like"/>
    <property type="match status" value="1"/>
</dbReference>
<proteinExistence type="predicted"/>
<accession>A0ABW0TDX5</accession>
<dbReference type="InterPro" id="IPR011250">
    <property type="entry name" value="OMP/PagP_B-barrel"/>
</dbReference>
<keyword evidence="1" id="KW-0732">Signal</keyword>
<evidence type="ECO:0008006" key="4">
    <source>
        <dbReference type="Google" id="ProtNLM"/>
    </source>
</evidence>
<keyword evidence="3" id="KW-1185">Reference proteome</keyword>
<comment type="caution">
    <text evidence="2">The sequence shown here is derived from an EMBL/GenBank/DDBJ whole genome shotgun (WGS) entry which is preliminary data.</text>
</comment>
<protein>
    <recommendedName>
        <fullName evidence="4">Outer membrane protein beta-barrel domain-containing protein</fullName>
    </recommendedName>
</protein>
<evidence type="ECO:0000313" key="3">
    <source>
        <dbReference type="Proteomes" id="UP001596107"/>
    </source>
</evidence>
<organism evidence="2 3">
    <name type="scientific">Nitratireductor kimnyeongensis</name>
    <dbReference type="NCBI Taxonomy" id="430679"/>
    <lineage>
        <taxon>Bacteria</taxon>
        <taxon>Pseudomonadati</taxon>
        <taxon>Pseudomonadota</taxon>
        <taxon>Alphaproteobacteria</taxon>
        <taxon>Hyphomicrobiales</taxon>
        <taxon>Phyllobacteriaceae</taxon>
        <taxon>Nitratireductor</taxon>
    </lineage>
</organism>
<name>A0ABW0TDX5_9HYPH</name>
<feature type="signal peptide" evidence="1">
    <location>
        <begin position="1"/>
        <end position="20"/>
    </location>
</feature>
<dbReference type="EMBL" id="JBHSNB010000004">
    <property type="protein sequence ID" value="MFC5586851.1"/>
    <property type="molecule type" value="Genomic_DNA"/>
</dbReference>
<dbReference type="RefSeq" id="WP_246637919.1">
    <property type="nucleotide sequence ID" value="NZ_CP078143.1"/>
</dbReference>
<sequence>MRLTILALACGIATTTGVSASDISTTPELGPEQDRPWALQISPYVWATGLDGHISPFRHGPTIGIKKSFSDVIDDLDFAGFVNLWGRYERFVFSADMMYVSTTDSKVVQGSIPRPPLSVRLGASIDTKQFTSTLQAGYRVIETPEFTLDMLGGVRFWHISNDVDLDVQVGGLRRTLRYGESFNWVDPIVGARAFLNLTDKLSVQAQADIGGFGAGAKSTWSVLATANYTLTDHLSLSAGYKHLEVDYEDDGHVFDATMSGPVLGITYRF</sequence>
<gene>
    <name evidence="2" type="ORF">ACFPOD_17190</name>
</gene>
<reference evidence="3" key="1">
    <citation type="journal article" date="2019" name="Int. J. Syst. Evol. Microbiol.">
        <title>The Global Catalogue of Microorganisms (GCM) 10K type strain sequencing project: providing services to taxonomists for standard genome sequencing and annotation.</title>
        <authorList>
            <consortium name="The Broad Institute Genomics Platform"/>
            <consortium name="The Broad Institute Genome Sequencing Center for Infectious Disease"/>
            <person name="Wu L."/>
            <person name="Ma J."/>
        </authorList>
    </citation>
    <scope>NUCLEOTIDE SEQUENCE [LARGE SCALE GENOMIC DNA]</scope>
    <source>
        <strain evidence="3">JCM 3366</strain>
    </source>
</reference>
<dbReference type="Proteomes" id="UP001596107">
    <property type="component" value="Unassembled WGS sequence"/>
</dbReference>
<evidence type="ECO:0000313" key="2">
    <source>
        <dbReference type="EMBL" id="MFC5586851.1"/>
    </source>
</evidence>
<feature type="chain" id="PRO_5045102961" description="Outer membrane protein beta-barrel domain-containing protein" evidence="1">
    <location>
        <begin position="21"/>
        <end position="269"/>
    </location>
</feature>
<evidence type="ECO:0000256" key="1">
    <source>
        <dbReference type="SAM" id="SignalP"/>
    </source>
</evidence>
<dbReference type="Gene3D" id="2.40.160.20">
    <property type="match status" value="1"/>
</dbReference>